<evidence type="ECO:0000259" key="2">
    <source>
        <dbReference type="PROSITE" id="PS50109"/>
    </source>
</evidence>
<protein>
    <submittedName>
        <fullName evidence="3">HAMP domain-containing histidine kinase</fullName>
    </submittedName>
</protein>
<evidence type="ECO:0000313" key="3">
    <source>
        <dbReference type="EMBL" id="UNP31837.1"/>
    </source>
</evidence>
<gene>
    <name evidence="3" type="ORF">MOV92_11550</name>
</gene>
<evidence type="ECO:0000313" key="4">
    <source>
        <dbReference type="Proteomes" id="UP000829194"/>
    </source>
</evidence>
<sequence>MPAQRRLSSWPRWLRSPRARAWALAGALVLVVCAVSVVRVAALDATPADGQGPRPSHAQAASPHAVEGAPRLARADGTDAGEARIWRQGAQVIVVLLLLFGGYDVSCRLRPARDPSAPVQSPPVADTIPSGDMLAIAGDRMRQSLHALSLFAGSLNHGALPAQRDALHGLEASVRDLAGMIEEVEQISRLLRHEVPVRAIDLPVAQLFDSLRGLLVREARGVGVEVHWRSGDLCLRGDVLLAERLVHVLVGSAIHRARHRVLVAARPVAGRVALQIRDDGDRLDIAADAPVLDALSRHAQAIGERDTALGLAVGARIAELLEVGVGIRRGQRRGNTIAIDFPRARPASPPPDDATLLSLALLESEARRGQPPPSRLSTVSDTGHGGDAHSGTRNVEPAPMRTAPTSRGDIDRSR</sequence>
<accession>A0ABY3XJN1</accession>
<dbReference type="PROSITE" id="PS50109">
    <property type="entry name" value="HIS_KIN"/>
    <property type="match status" value="1"/>
</dbReference>
<dbReference type="EMBL" id="CP093547">
    <property type="protein sequence ID" value="UNP31837.1"/>
    <property type="molecule type" value="Genomic_DNA"/>
</dbReference>
<dbReference type="Proteomes" id="UP000829194">
    <property type="component" value="Chromosome"/>
</dbReference>
<evidence type="ECO:0000256" key="1">
    <source>
        <dbReference type="SAM" id="MobiDB-lite"/>
    </source>
</evidence>
<dbReference type="Gene3D" id="3.30.565.10">
    <property type="entry name" value="Histidine kinase-like ATPase, C-terminal domain"/>
    <property type="match status" value="1"/>
</dbReference>
<reference evidence="3 4" key="1">
    <citation type="submission" date="2022-03" db="EMBL/GenBank/DDBJ databases">
        <title>Complete genome sequence of Lysobacter capsici VKM B-2533 and Lysobacter gummosus 10.1.1, promising sources of lytic agents.</title>
        <authorList>
            <person name="Tarlachkov S.V."/>
            <person name="Kudryakova I.V."/>
            <person name="Afoshin A.S."/>
            <person name="Leontyevskaya E.A."/>
            <person name="Leontyevskaya N.V."/>
        </authorList>
    </citation>
    <scope>NUCLEOTIDE SEQUENCE [LARGE SCALE GENOMIC DNA]</scope>
    <source>
        <strain evidence="3 4">10.1.1</strain>
    </source>
</reference>
<dbReference type="SUPFAM" id="SSF55874">
    <property type="entry name" value="ATPase domain of HSP90 chaperone/DNA topoisomerase II/histidine kinase"/>
    <property type="match status" value="1"/>
</dbReference>
<feature type="region of interest" description="Disordered" evidence="1">
    <location>
        <begin position="46"/>
        <end position="71"/>
    </location>
</feature>
<feature type="region of interest" description="Disordered" evidence="1">
    <location>
        <begin position="365"/>
        <end position="414"/>
    </location>
</feature>
<organism evidence="3 4">
    <name type="scientific">Lysobacter gummosus</name>
    <dbReference type="NCBI Taxonomy" id="262324"/>
    <lineage>
        <taxon>Bacteria</taxon>
        <taxon>Pseudomonadati</taxon>
        <taxon>Pseudomonadota</taxon>
        <taxon>Gammaproteobacteria</taxon>
        <taxon>Lysobacterales</taxon>
        <taxon>Lysobacteraceae</taxon>
        <taxon>Lysobacter</taxon>
    </lineage>
</organism>
<feature type="domain" description="Histidine kinase" evidence="2">
    <location>
        <begin position="136"/>
        <end position="345"/>
    </location>
</feature>
<keyword evidence="3" id="KW-0418">Kinase</keyword>
<dbReference type="InterPro" id="IPR036890">
    <property type="entry name" value="HATPase_C_sf"/>
</dbReference>
<dbReference type="GO" id="GO:0016301">
    <property type="term" value="F:kinase activity"/>
    <property type="evidence" value="ECO:0007669"/>
    <property type="project" value="UniProtKB-KW"/>
</dbReference>
<dbReference type="RefSeq" id="WP_057942936.1">
    <property type="nucleotide sequence ID" value="NZ_CP011131.1"/>
</dbReference>
<keyword evidence="4" id="KW-1185">Reference proteome</keyword>
<proteinExistence type="predicted"/>
<dbReference type="InterPro" id="IPR005467">
    <property type="entry name" value="His_kinase_dom"/>
</dbReference>
<name>A0ABY3XJN1_9GAMM</name>
<keyword evidence="3" id="KW-0808">Transferase</keyword>